<reference evidence="3" key="1">
    <citation type="submission" date="2018-12" db="EMBL/GenBank/DDBJ databases">
        <title>Tengunoibacter tsumagoiensis gen. nov., sp. nov., Dictyobacter kobayashii sp. nov., D. alpinus sp. nov., and D. joshuensis sp. nov. and description of Dictyobacteraceae fam. nov. within the order Ktedonobacterales isolated from Tengu-no-mugimeshi.</title>
        <authorList>
            <person name="Wang C.M."/>
            <person name="Zheng Y."/>
            <person name="Sakai Y."/>
            <person name="Toyoda A."/>
            <person name="Minakuchi Y."/>
            <person name="Abe K."/>
            <person name="Yokota A."/>
            <person name="Yabe S."/>
        </authorList>
    </citation>
    <scope>NUCLEOTIDE SEQUENCE [LARGE SCALE GENOMIC DNA]</scope>
    <source>
        <strain evidence="3">S-27</strain>
    </source>
</reference>
<evidence type="ECO:0000259" key="1">
    <source>
        <dbReference type="PROSITE" id="PS50995"/>
    </source>
</evidence>
<evidence type="ECO:0000313" key="2">
    <source>
        <dbReference type="EMBL" id="GCE06513.1"/>
    </source>
</evidence>
<dbReference type="GO" id="GO:0003700">
    <property type="term" value="F:DNA-binding transcription factor activity"/>
    <property type="evidence" value="ECO:0007669"/>
    <property type="project" value="InterPro"/>
</dbReference>
<dbReference type="GO" id="GO:0006950">
    <property type="term" value="P:response to stress"/>
    <property type="evidence" value="ECO:0007669"/>
    <property type="project" value="TreeGrafter"/>
</dbReference>
<feature type="domain" description="HTH marR-type" evidence="1">
    <location>
        <begin position="9"/>
        <end position="142"/>
    </location>
</feature>
<dbReference type="PROSITE" id="PS50995">
    <property type="entry name" value="HTH_MARR_2"/>
    <property type="match status" value="1"/>
</dbReference>
<evidence type="ECO:0000313" key="3">
    <source>
        <dbReference type="Proteomes" id="UP000287224"/>
    </source>
</evidence>
<accession>A0A401ZI40</accession>
<dbReference type="InterPro" id="IPR039422">
    <property type="entry name" value="MarR/SlyA-like"/>
</dbReference>
<dbReference type="InterPro" id="IPR036390">
    <property type="entry name" value="WH_DNA-bd_sf"/>
</dbReference>
<protein>
    <recommendedName>
        <fullName evidence="1">HTH marR-type domain-containing protein</fullName>
    </recommendedName>
</protein>
<organism evidence="2 3">
    <name type="scientific">Dictyobacter aurantiacus</name>
    <dbReference type="NCBI Taxonomy" id="1936993"/>
    <lineage>
        <taxon>Bacteria</taxon>
        <taxon>Bacillati</taxon>
        <taxon>Chloroflexota</taxon>
        <taxon>Ktedonobacteria</taxon>
        <taxon>Ktedonobacterales</taxon>
        <taxon>Dictyobacteraceae</taxon>
        <taxon>Dictyobacter</taxon>
    </lineage>
</organism>
<dbReference type="SUPFAM" id="SSF46785">
    <property type="entry name" value="Winged helix' DNA-binding domain"/>
    <property type="match status" value="1"/>
</dbReference>
<dbReference type="Pfam" id="PF01047">
    <property type="entry name" value="MarR"/>
    <property type="match status" value="1"/>
</dbReference>
<dbReference type="Proteomes" id="UP000287224">
    <property type="component" value="Unassembled WGS sequence"/>
</dbReference>
<gene>
    <name evidence="2" type="ORF">KDAU_38420</name>
</gene>
<dbReference type="InterPro" id="IPR036388">
    <property type="entry name" value="WH-like_DNA-bd_sf"/>
</dbReference>
<dbReference type="SMART" id="SM00347">
    <property type="entry name" value="HTH_MARR"/>
    <property type="match status" value="1"/>
</dbReference>
<dbReference type="AlphaFoldDB" id="A0A401ZI40"/>
<keyword evidence="3" id="KW-1185">Reference proteome</keyword>
<dbReference type="InterPro" id="IPR000835">
    <property type="entry name" value="HTH_MarR-typ"/>
</dbReference>
<name>A0A401ZI40_9CHLR</name>
<dbReference type="PANTHER" id="PTHR33164:SF101">
    <property type="entry name" value="TRANSCRIPTIONAL REPRESSOR MPRA"/>
    <property type="match status" value="1"/>
</dbReference>
<dbReference type="OrthoDB" id="163346at2"/>
<dbReference type="RefSeq" id="WP_126597452.1">
    <property type="nucleotide sequence ID" value="NZ_BIFQ01000001.1"/>
</dbReference>
<sequence>MPIQDEAKAQRLLRAFMQFDKADWHQSNIEGCRPSEIKLLLCIKRQVKLTSHKMKVSELSRMLHVTSPTITQLLKGLEADGLIERENDPLDRRAVGVALTAKGELVTSRASEAFFASINGLIDYLGEEQSEQLAELLTKVYIYFNEREPDRSMACRHGDKEA</sequence>
<dbReference type="PRINTS" id="PR00598">
    <property type="entry name" value="HTHMARR"/>
</dbReference>
<dbReference type="SMART" id="SM00529">
    <property type="entry name" value="HTH_DTXR"/>
    <property type="match status" value="1"/>
</dbReference>
<dbReference type="InterPro" id="IPR022689">
    <property type="entry name" value="Iron_dep_repressor"/>
</dbReference>
<comment type="caution">
    <text evidence="2">The sequence shown here is derived from an EMBL/GenBank/DDBJ whole genome shotgun (WGS) entry which is preliminary data.</text>
</comment>
<dbReference type="GO" id="GO:0046914">
    <property type="term" value="F:transition metal ion binding"/>
    <property type="evidence" value="ECO:0007669"/>
    <property type="project" value="InterPro"/>
</dbReference>
<proteinExistence type="predicted"/>
<dbReference type="EMBL" id="BIFQ01000001">
    <property type="protein sequence ID" value="GCE06513.1"/>
    <property type="molecule type" value="Genomic_DNA"/>
</dbReference>
<dbReference type="Gene3D" id="1.10.10.10">
    <property type="entry name" value="Winged helix-like DNA-binding domain superfamily/Winged helix DNA-binding domain"/>
    <property type="match status" value="1"/>
</dbReference>
<dbReference type="PANTHER" id="PTHR33164">
    <property type="entry name" value="TRANSCRIPTIONAL REGULATOR, MARR FAMILY"/>
    <property type="match status" value="1"/>
</dbReference>